<dbReference type="EMBL" id="CAMAPE010000038">
    <property type="protein sequence ID" value="CAH9101591.1"/>
    <property type="molecule type" value="Genomic_DNA"/>
</dbReference>
<proteinExistence type="predicted"/>
<accession>A0A9P0ZIS4</accession>
<evidence type="ECO:0000313" key="1">
    <source>
        <dbReference type="EMBL" id="CAH9101591.1"/>
    </source>
</evidence>
<dbReference type="Proteomes" id="UP001152484">
    <property type="component" value="Unassembled WGS sequence"/>
</dbReference>
<reference evidence="1" key="1">
    <citation type="submission" date="2022-07" db="EMBL/GenBank/DDBJ databases">
        <authorList>
            <person name="Macas J."/>
            <person name="Novak P."/>
            <person name="Neumann P."/>
        </authorList>
    </citation>
    <scope>NUCLEOTIDE SEQUENCE</scope>
</reference>
<name>A0A9P0ZIS4_CUSEU</name>
<keyword evidence="2" id="KW-1185">Reference proteome</keyword>
<sequence length="109" mass="12546">MVLHGYRCVEKGGQFFAFQRFYGLCLETKHGVSIKDICYKRLIGHGDRFCPQIPDHLNSAQLKEFCPRCGQVVDLVVEVDEINGPWQRISINRGLILMEVLRGPIWKGR</sequence>
<evidence type="ECO:0000313" key="2">
    <source>
        <dbReference type="Proteomes" id="UP001152484"/>
    </source>
</evidence>
<organism evidence="1 2">
    <name type="scientific">Cuscuta europaea</name>
    <name type="common">European dodder</name>
    <dbReference type="NCBI Taxonomy" id="41803"/>
    <lineage>
        <taxon>Eukaryota</taxon>
        <taxon>Viridiplantae</taxon>
        <taxon>Streptophyta</taxon>
        <taxon>Embryophyta</taxon>
        <taxon>Tracheophyta</taxon>
        <taxon>Spermatophyta</taxon>
        <taxon>Magnoliopsida</taxon>
        <taxon>eudicotyledons</taxon>
        <taxon>Gunneridae</taxon>
        <taxon>Pentapetalae</taxon>
        <taxon>asterids</taxon>
        <taxon>lamiids</taxon>
        <taxon>Solanales</taxon>
        <taxon>Convolvulaceae</taxon>
        <taxon>Cuscuteae</taxon>
        <taxon>Cuscuta</taxon>
        <taxon>Cuscuta subgen. Cuscuta</taxon>
    </lineage>
</organism>
<dbReference type="AlphaFoldDB" id="A0A9P0ZIS4"/>
<protein>
    <submittedName>
        <fullName evidence="1">Uncharacterized protein</fullName>
    </submittedName>
</protein>
<comment type="caution">
    <text evidence="1">The sequence shown here is derived from an EMBL/GenBank/DDBJ whole genome shotgun (WGS) entry which is preliminary data.</text>
</comment>
<gene>
    <name evidence="1" type="ORF">CEURO_LOCUS15448</name>
</gene>